<evidence type="ECO:0008006" key="6">
    <source>
        <dbReference type="Google" id="ProtNLM"/>
    </source>
</evidence>
<evidence type="ECO:0000313" key="5">
    <source>
        <dbReference type="Proteomes" id="UP000502611"/>
    </source>
</evidence>
<protein>
    <recommendedName>
        <fullName evidence="6">Secreted protein</fullName>
    </recommendedName>
</protein>
<sequence>MKTLIFSATVAAFTMLAAAPVPALAQADVEKPATIKCEWQPQAPGPRAPLSARVCRKVADQREQWTGKGGPECDPAYTGKTGRYVWRQRPQYGPRAPLQGPVRVWVDGSDVC</sequence>
<proteinExistence type="predicted"/>
<reference evidence="3 5" key="2">
    <citation type="submission" date="2020-04" db="EMBL/GenBank/DDBJ databases">
        <title>The Whole Genome Analysis of High salt-tolerant Sphingobium yanoikuyae YC-XJ2 with Aryl organophosphorus flame retardants (aryl-OPFRs)-degrading capacity and characteristics of Related phosphotriesterase.</title>
        <authorList>
            <person name="Li X."/>
        </authorList>
    </citation>
    <scope>NUCLEOTIDE SEQUENCE [LARGE SCALE GENOMIC DNA]</scope>
    <source>
        <strain evidence="3 5">YC-XJ2</strain>
        <plasmid evidence="5">p-a-sy</plasmid>
        <plasmid evidence="3">p-A-Sy</plasmid>
    </source>
</reference>
<evidence type="ECO:0000313" key="4">
    <source>
        <dbReference type="Proteomes" id="UP000028534"/>
    </source>
</evidence>
<dbReference type="eggNOG" id="ENOG5031A78">
    <property type="taxonomic scope" value="Bacteria"/>
</dbReference>
<dbReference type="Proteomes" id="UP000502611">
    <property type="component" value="Plasmid p-A-Sy"/>
</dbReference>
<feature type="signal peptide" evidence="1">
    <location>
        <begin position="1"/>
        <end position="25"/>
    </location>
</feature>
<dbReference type="PATRIC" id="fig|13690.10.peg.4737"/>
<dbReference type="OrthoDB" id="7478518at2"/>
<dbReference type="AlphaFoldDB" id="A0A084EB57"/>
<evidence type="ECO:0000256" key="1">
    <source>
        <dbReference type="SAM" id="SignalP"/>
    </source>
</evidence>
<accession>A0A084EB57</accession>
<keyword evidence="3" id="KW-0614">Plasmid</keyword>
<reference evidence="2 4" key="1">
    <citation type="submission" date="2014-03" db="EMBL/GenBank/DDBJ databases">
        <title>Genome sequence of Sphingobium yanoikuyae B1.</title>
        <authorList>
            <person name="Gan H.M."/>
            <person name="Gan H.Y."/>
            <person name="Savka M.A."/>
        </authorList>
    </citation>
    <scope>NUCLEOTIDE SEQUENCE [LARGE SCALE GENOMIC DNA]</scope>
    <source>
        <strain evidence="2 4">B1</strain>
    </source>
</reference>
<organism evidence="2 4">
    <name type="scientific">Sphingobium yanoikuyae</name>
    <name type="common">Sphingomonas yanoikuyae</name>
    <dbReference type="NCBI Taxonomy" id="13690"/>
    <lineage>
        <taxon>Bacteria</taxon>
        <taxon>Pseudomonadati</taxon>
        <taxon>Pseudomonadota</taxon>
        <taxon>Alphaproteobacteria</taxon>
        <taxon>Sphingomonadales</taxon>
        <taxon>Sphingomonadaceae</taxon>
        <taxon>Sphingobium</taxon>
    </lineage>
</organism>
<geneLocation type="plasmid" evidence="3">
    <name>p-A-Sy</name>
</geneLocation>
<evidence type="ECO:0000313" key="3">
    <source>
        <dbReference type="EMBL" id="QJR05739.1"/>
    </source>
</evidence>
<gene>
    <name evidence="2" type="ORF">CP98_04601</name>
    <name evidence="3" type="ORF">HH800_26130</name>
</gene>
<dbReference type="EMBL" id="JGVR01000043">
    <property type="protein sequence ID" value="KEZ15199.1"/>
    <property type="molecule type" value="Genomic_DNA"/>
</dbReference>
<dbReference type="RefSeq" id="WP_125988681.1">
    <property type="nucleotide sequence ID" value="NZ_CALUBW010000007.1"/>
</dbReference>
<geneLocation type="plasmid" evidence="5">
    <name>p-a-sy</name>
</geneLocation>
<feature type="chain" id="PRO_5036290523" description="Secreted protein" evidence="1">
    <location>
        <begin position="26"/>
        <end position="112"/>
    </location>
</feature>
<keyword evidence="1" id="KW-0732">Signal</keyword>
<dbReference type="Proteomes" id="UP000028534">
    <property type="component" value="Unassembled WGS sequence"/>
</dbReference>
<name>A0A084EB57_SPHYA</name>
<dbReference type="EMBL" id="CP053022">
    <property type="protein sequence ID" value="QJR05739.1"/>
    <property type="molecule type" value="Genomic_DNA"/>
</dbReference>
<evidence type="ECO:0000313" key="2">
    <source>
        <dbReference type="EMBL" id="KEZ15199.1"/>
    </source>
</evidence>